<keyword evidence="1" id="KW-0540">Nuclease</keyword>
<dbReference type="InterPro" id="IPR007346">
    <property type="entry name" value="Endonuclease-I"/>
</dbReference>
<keyword evidence="4" id="KW-1185">Reference proteome</keyword>
<dbReference type="Proteomes" id="UP001417504">
    <property type="component" value="Unassembled WGS sequence"/>
</dbReference>
<protein>
    <submittedName>
        <fullName evidence="3">Uncharacterized protein</fullName>
    </submittedName>
</protein>
<dbReference type="SUPFAM" id="SSF54060">
    <property type="entry name" value="His-Me finger endonucleases"/>
    <property type="match status" value="1"/>
</dbReference>
<dbReference type="PANTHER" id="PTHR33607:SF2">
    <property type="entry name" value="ENDONUCLEASE-1"/>
    <property type="match status" value="1"/>
</dbReference>
<evidence type="ECO:0000313" key="3">
    <source>
        <dbReference type="EMBL" id="KAK9097413.1"/>
    </source>
</evidence>
<dbReference type="EMBL" id="JBBNAE010000009">
    <property type="protein sequence ID" value="KAK9097413.1"/>
    <property type="molecule type" value="Genomic_DNA"/>
</dbReference>
<name>A0AAP0EVF9_9MAGN</name>
<keyword evidence="2" id="KW-0378">Hydrolase</keyword>
<evidence type="ECO:0000256" key="1">
    <source>
        <dbReference type="ARBA" id="ARBA00022722"/>
    </source>
</evidence>
<dbReference type="Pfam" id="PF04231">
    <property type="entry name" value="Endonuclease_1"/>
    <property type="match status" value="1"/>
</dbReference>
<evidence type="ECO:0000313" key="4">
    <source>
        <dbReference type="Proteomes" id="UP001417504"/>
    </source>
</evidence>
<dbReference type="GO" id="GO:0016787">
    <property type="term" value="F:hydrolase activity"/>
    <property type="evidence" value="ECO:0007669"/>
    <property type="project" value="UniProtKB-KW"/>
</dbReference>
<gene>
    <name evidence="3" type="ORF">Sjap_022910</name>
</gene>
<dbReference type="PANTHER" id="PTHR33607">
    <property type="entry name" value="ENDONUCLEASE-1"/>
    <property type="match status" value="1"/>
</dbReference>
<organism evidence="3 4">
    <name type="scientific">Stephania japonica</name>
    <dbReference type="NCBI Taxonomy" id="461633"/>
    <lineage>
        <taxon>Eukaryota</taxon>
        <taxon>Viridiplantae</taxon>
        <taxon>Streptophyta</taxon>
        <taxon>Embryophyta</taxon>
        <taxon>Tracheophyta</taxon>
        <taxon>Spermatophyta</taxon>
        <taxon>Magnoliopsida</taxon>
        <taxon>Ranunculales</taxon>
        <taxon>Menispermaceae</taxon>
        <taxon>Menispermoideae</taxon>
        <taxon>Cissampelideae</taxon>
        <taxon>Stephania</taxon>
    </lineage>
</organism>
<evidence type="ECO:0000256" key="2">
    <source>
        <dbReference type="ARBA" id="ARBA00022801"/>
    </source>
</evidence>
<dbReference type="InterPro" id="IPR044925">
    <property type="entry name" value="His-Me_finger_sf"/>
</dbReference>
<dbReference type="AlphaFoldDB" id="A0AAP0EVF9"/>
<sequence>MHCSLLAPINPIPDCFLRNESIYELRFSNCFYPTHNPFNSNSFSARTSRRLHCIDSKLCWKKRIRIEFKQFCHRRVDQDPVLIDGQTRWSRCSDFARTFASGIISFYLLCLNLVGEVHGVPTNSFKYACEDVSNYYASVEQKDGDALIKELNSIISNHHSLPYKEVWEALKILDTADVDNPEASSNVVEIYSSRAVLKVLAGKPEGWNREHLWPRSYGISSGAALTDLHNIRPADVNVNSSRGNKYYGECLSSNACVKPASKEAAYDTETDNERWAPPLQVRGDIARALMYMAIRYGFSPNNEGLNLHLSDSPSIKNREMGLLSTLLKWNELDPPSRAEQIRNNRVCQLYQHNRNPFVDHPDFAKLVWKQSFPDITSRNKPPEAWINEFHYNNRGKDQNEFVEIIVGPSAKPDNLKLVLYNGANGRVYRTFSLADRDVFRVTLVGNGISIYTVFVPLQNGPGDGISLVSSREDSQGGEVIQFVSYEGAVRAIDGPAKGIKSNDIGLEETNESSENDSLGLTGAVTAEFKWRKFINHASPSELNVGQSLS</sequence>
<proteinExistence type="predicted"/>
<reference evidence="3 4" key="1">
    <citation type="submission" date="2024-01" db="EMBL/GenBank/DDBJ databases">
        <title>Genome assemblies of Stephania.</title>
        <authorList>
            <person name="Yang L."/>
        </authorList>
    </citation>
    <scope>NUCLEOTIDE SEQUENCE [LARGE SCALE GENOMIC DNA]</scope>
    <source>
        <strain evidence="3">QJT</strain>
        <tissue evidence="3">Leaf</tissue>
    </source>
</reference>
<accession>A0AAP0EVF9</accession>
<comment type="caution">
    <text evidence="3">The sequence shown here is derived from an EMBL/GenBank/DDBJ whole genome shotgun (WGS) entry which is preliminary data.</text>
</comment>
<dbReference type="GO" id="GO:0004518">
    <property type="term" value="F:nuclease activity"/>
    <property type="evidence" value="ECO:0007669"/>
    <property type="project" value="UniProtKB-KW"/>
</dbReference>